<dbReference type="Pfam" id="PF01148">
    <property type="entry name" value="CTP_transf_1"/>
    <property type="match status" value="1"/>
</dbReference>
<feature type="transmembrane region" description="Helical" evidence="24">
    <location>
        <begin position="181"/>
        <end position="198"/>
    </location>
</feature>
<evidence type="ECO:0000256" key="2">
    <source>
        <dbReference type="ARBA" id="ARBA00004651"/>
    </source>
</evidence>
<evidence type="ECO:0000256" key="22">
    <source>
        <dbReference type="ARBA" id="ARBA00032743"/>
    </source>
</evidence>
<sequence length="297" mass="32070">MSEKKKSDLGPRLLTAAVAIPILLYLIFVAPKWAFFALIAWASGTSAWEYVNITLGADKAAARWLTTLLGIGLMSVLYWAPASFLFALSAAVIGLMIYFLFKYESIETATRDIGACVVGLIYGGLLISTMALLNRDAGNAGPFWVFMAMSIVWMSDTGAYFAGRAFGKHKLYPAVSPAKSIEGAIGGFLSAILLAFLWDKGFTAMAGEGLSTTLFGIEALKVDLQWKELGIINILILTIPANILGQVGDLAESLVKRSHGVKDSGTVIRGHGGMLDRIDALIFATPWVYFFYLTFVA</sequence>
<comment type="similarity">
    <text evidence="5">Belongs to the CDS family.</text>
</comment>
<reference evidence="25 26" key="1">
    <citation type="submission" date="2019-08" db="EMBL/GenBank/DDBJ databases">
        <authorList>
            <person name="Liang Q."/>
        </authorList>
    </citation>
    <scope>NUCLEOTIDE SEQUENCE [LARGE SCALE GENOMIC DNA]</scope>
    <source>
        <strain evidence="25 26">V1718</strain>
    </source>
</reference>
<evidence type="ECO:0000256" key="3">
    <source>
        <dbReference type="ARBA" id="ARBA00005119"/>
    </source>
</evidence>
<dbReference type="AlphaFoldDB" id="A0A5B8XYA7"/>
<dbReference type="GO" id="GO:0005886">
    <property type="term" value="C:plasma membrane"/>
    <property type="evidence" value="ECO:0007669"/>
    <property type="project" value="UniProtKB-SubCell"/>
</dbReference>
<evidence type="ECO:0000256" key="7">
    <source>
        <dbReference type="ARBA" id="ARBA00019373"/>
    </source>
</evidence>
<keyword evidence="12 25" id="KW-0548">Nucleotidyltransferase</keyword>
<keyword evidence="8" id="KW-1003">Cell membrane</keyword>
<comment type="pathway">
    <text evidence="3">Phospholipid metabolism; CDP-diacylglycerol biosynthesis; CDP-diacylglycerol from sn-glycerol 3-phosphate: step 3/3.</text>
</comment>
<keyword evidence="15 24" id="KW-0472">Membrane</keyword>
<gene>
    <name evidence="25" type="ORF">FRD01_23620</name>
</gene>
<evidence type="ECO:0000256" key="15">
    <source>
        <dbReference type="ARBA" id="ARBA00023136"/>
    </source>
</evidence>
<feature type="transmembrane region" description="Helical" evidence="24">
    <location>
        <begin position="12"/>
        <end position="28"/>
    </location>
</feature>
<dbReference type="OrthoDB" id="9799199at2"/>
<keyword evidence="13 24" id="KW-1133">Transmembrane helix</keyword>
<feature type="transmembrane region" description="Helical" evidence="24">
    <location>
        <begin position="278"/>
        <end position="295"/>
    </location>
</feature>
<name>A0A5B8XYA7_9DELT</name>
<dbReference type="GO" id="GO:0004605">
    <property type="term" value="F:phosphatidate cytidylyltransferase activity"/>
    <property type="evidence" value="ECO:0007669"/>
    <property type="project" value="UniProtKB-EC"/>
</dbReference>
<evidence type="ECO:0000313" key="26">
    <source>
        <dbReference type="Proteomes" id="UP000321595"/>
    </source>
</evidence>
<evidence type="ECO:0000256" key="1">
    <source>
        <dbReference type="ARBA" id="ARBA00001698"/>
    </source>
</evidence>
<evidence type="ECO:0000256" key="21">
    <source>
        <dbReference type="ARBA" id="ARBA00032396"/>
    </source>
</evidence>
<comment type="subcellular location">
    <subcellularLocation>
        <location evidence="2">Cell membrane</location>
        <topology evidence="2">Multi-pass membrane protein</topology>
    </subcellularLocation>
</comment>
<keyword evidence="17" id="KW-1208">Phospholipid metabolism</keyword>
<keyword evidence="26" id="KW-1185">Reference proteome</keyword>
<comment type="catalytic activity">
    <reaction evidence="1">
        <text>a 1,2-diacyl-sn-glycero-3-phosphate + CTP + H(+) = a CDP-1,2-diacyl-sn-glycerol + diphosphate</text>
        <dbReference type="Rhea" id="RHEA:16229"/>
        <dbReference type="ChEBI" id="CHEBI:15378"/>
        <dbReference type="ChEBI" id="CHEBI:33019"/>
        <dbReference type="ChEBI" id="CHEBI:37563"/>
        <dbReference type="ChEBI" id="CHEBI:58332"/>
        <dbReference type="ChEBI" id="CHEBI:58608"/>
        <dbReference type="EC" id="2.7.7.41"/>
    </reaction>
</comment>
<dbReference type="EMBL" id="CP042467">
    <property type="protein sequence ID" value="QED30167.1"/>
    <property type="molecule type" value="Genomic_DNA"/>
</dbReference>
<protein>
    <recommendedName>
        <fullName evidence="7">Phosphatidate cytidylyltransferase</fullName>
        <ecNumber evidence="6">2.7.7.41</ecNumber>
    </recommendedName>
    <alternativeName>
        <fullName evidence="20">CDP-DAG synthase</fullName>
    </alternativeName>
    <alternativeName>
        <fullName evidence="22">CDP-DG synthase</fullName>
    </alternativeName>
    <alternativeName>
        <fullName evidence="18">CDP-diacylglycerol synthase</fullName>
    </alternativeName>
    <alternativeName>
        <fullName evidence="21">CDP-diglyceride pyrophosphorylase</fullName>
    </alternativeName>
    <alternativeName>
        <fullName evidence="23">CDP-diglyceride synthase</fullName>
    </alternativeName>
    <alternativeName>
        <fullName evidence="19">CTP:phosphatidate cytidylyltransferase</fullName>
    </alternativeName>
</protein>
<evidence type="ECO:0000256" key="6">
    <source>
        <dbReference type="ARBA" id="ARBA00012487"/>
    </source>
</evidence>
<keyword evidence="9" id="KW-0444">Lipid biosynthesis</keyword>
<accession>A0A5B8XYA7</accession>
<feature type="transmembrane region" description="Helical" evidence="24">
    <location>
        <begin position="113"/>
        <end position="131"/>
    </location>
</feature>
<evidence type="ECO:0000256" key="11">
    <source>
        <dbReference type="ARBA" id="ARBA00022692"/>
    </source>
</evidence>
<evidence type="ECO:0000256" key="8">
    <source>
        <dbReference type="ARBA" id="ARBA00022475"/>
    </source>
</evidence>
<dbReference type="GO" id="GO:0016024">
    <property type="term" value="P:CDP-diacylglycerol biosynthetic process"/>
    <property type="evidence" value="ECO:0007669"/>
    <property type="project" value="TreeGrafter"/>
</dbReference>
<evidence type="ECO:0000256" key="9">
    <source>
        <dbReference type="ARBA" id="ARBA00022516"/>
    </source>
</evidence>
<dbReference type="Proteomes" id="UP000321595">
    <property type="component" value="Chromosome"/>
</dbReference>
<evidence type="ECO:0000313" key="25">
    <source>
        <dbReference type="EMBL" id="QED30167.1"/>
    </source>
</evidence>
<evidence type="ECO:0000256" key="4">
    <source>
        <dbReference type="ARBA" id="ARBA00005189"/>
    </source>
</evidence>
<dbReference type="KEGG" id="bbae:FRD01_23620"/>
<evidence type="ECO:0000256" key="20">
    <source>
        <dbReference type="ARBA" id="ARBA00032253"/>
    </source>
</evidence>
<evidence type="ECO:0000256" key="10">
    <source>
        <dbReference type="ARBA" id="ARBA00022679"/>
    </source>
</evidence>
<comment type="pathway">
    <text evidence="4">Lipid metabolism.</text>
</comment>
<evidence type="ECO:0000256" key="19">
    <source>
        <dbReference type="ARBA" id="ARBA00031825"/>
    </source>
</evidence>
<dbReference type="EC" id="2.7.7.41" evidence="6"/>
<dbReference type="PANTHER" id="PTHR46382">
    <property type="entry name" value="PHOSPHATIDATE CYTIDYLYLTRANSFERASE"/>
    <property type="match status" value="1"/>
</dbReference>
<evidence type="ECO:0000256" key="23">
    <source>
        <dbReference type="ARBA" id="ARBA00033406"/>
    </source>
</evidence>
<feature type="transmembrane region" description="Helical" evidence="24">
    <location>
        <begin position="84"/>
        <end position="101"/>
    </location>
</feature>
<organism evidence="25 26">
    <name type="scientific">Microvenator marinus</name>
    <dbReference type="NCBI Taxonomy" id="2600177"/>
    <lineage>
        <taxon>Bacteria</taxon>
        <taxon>Deltaproteobacteria</taxon>
        <taxon>Bradymonadales</taxon>
        <taxon>Microvenatoraceae</taxon>
        <taxon>Microvenator</taxon>
    </lineage>
</organism>
<evidence type="ECO:0000256" key="18">
    <source>
        <dbReference type="ARBA" id="ARBA00029893"/>
    </source>
</evidence>
<keyword evidence="14" id="KW-0443">Lipid metabolism</keyword>
<evidence type="ECO:0000256" key="17">
    <source>
        <dbReference type="ARBA" id="ARBA00023264"/>
    </source>
</evidence>
<evidence type="ECO:0000256" key="16">
    <source>
        <dbReference type="ARBA" id="ARBA00023209"/>
    </source>
</evidence>
<proteinExistence type="inferred from homology"/>
<keyword evidence="11 24" id="KW-0812">Transmembrane</keyword>
<evidence type="ECO:0000256" key="12">
    <source>
        <dbReference type="ARBA" id="ARBA00022695"/>
    </source>
</evidence>
<evidence type="ECO:0000256" key="14">
    <source>
        <dbReference type="ARBA" id="ARBA00023098"/>
    </source>
</evidence>
<evidence type="ECO:0000256" key="13">
    <source>
        <dbReference type="ARBA" id="ARBA00022989"/>
    </source>
</evidence>
<feature type="transmembrane region" description="Helical" evidence="24">
    <location>
        <begin position="143"/>
        <end position="161"/>
    </location>
</feature>
<keyword evidence="10 25" id="KW-0808">Transferase</keyword>
<evidence type="ECO:0000256" key="24">
    <source>
        <dbReference type="SAM" id="Phobius"/>
    </source>
</evidence>
<dbReference type="RefSeq" id="WP_146963618.1">
    <property type="nucleotide sequence ID" value="NZ_CP042467.1"/>
</dbReference>
<dbReference type="PANTHER" id="PTHR46382:SF1">
    <property type="entry name" value="PHOSPHATIDATE CYTIDYLYLTRANSFERASE"/>
    <property type="match status" value="1"/>
</dbReference>
<evidence type="ECO:0000256" key="5">
    <source>
        <dbReference type="ARBA" id="ARBA00010185"/>
    </source>
</evidence>
<keyword evidence="16" id="KW-0594">Phospholipid biosynthesis</keyword>